<keyword evidence="3" id="KW-1185">Reference proteome</keyword>
<dbReference type="Proteomes" id="UP001139319">
    <property type="component" value="Unassembled WGS sequence"/>
</dbReference>
<name>A0A9X2I247_9GAMM</name>
<gene>
    <name evidence="2" type="ORF">M6D89_06320</name>
</gene>
<dbReference type="AlphaFoldDB" id="A0A9X2I247"/>
<dbReference type="Pfam" id="PF10005">
    <property type="entry name" value="Zn_ribbon_DZR_6"/>
    <property type="match status" value="1"/>
</dbReference>
<dbReference type="InterPro" id="IPR011201">
    <property type="entry name" value="Zinc-ribbon_6_bact"/>
</dbReference>
<reference evidence="2" key="2">
    <citation type="submission" date="2023-01" db="EMBL/GenBank/DDBJ databases">
        <title>Gilvimarinus xylanilyticus HB14 isolated from Caulerpa lentillifera aquaculture base in Hainan, China.</title>
        <authorList>
            <person name="Zhang Y.-J."/>
        </authorList>
    </citation>
    <scope>NUCLEOTIDE SEQUENCE</scope>
    <source>
        <strain evidence="2">HB14</strain>
    </source>
</reference>
<dbReference type="Gene3D" id="3.40.390.70">
    <property type="match status" value="1"/>
</dbReference>
<dbReference type="RefSeq" id="WP_253967177.1">
    <property type="nucleotide sequence ID" value="NZ_JAMFTH010000001.1"/>
</dbReference>
<dbReference type="EMBL" id="JAMFTH010000001">
    <property type="protein sequence ID" value="MCP8898910.1"/>
    <property type="molecule type" value="Genomic_DNA"/>
</dbReference>
<accession>A0A9X2I247</accession>
<evidence type="ECO:0000313" key="3">
    <source>
        <dbReference type="Proteomes" id="UP001139319"/>
    </source>
</evidence>
<proteinExistence type="predicted"/>
<dbReference type="PIRSF" id="PIRSF012641">
    <property type="entry name" value="UCP012641"/>
    <property type="match status" value="1"/>
</dbReference>
<sequence length="339" mass="38707">MKDFYCQCGARVFFRNTQCLQCSRALGFAPLTMSMQSFDMQGDSPVLWASNGKAYHYCKNYYDYNACNWVVPVDDTDPYCLSCRLNKTVPNLAHGDNVHQWGKLEAAKRHLIYSLLSLGLKLTPANDRGVRLEFAFLEDARSNPAVAESFISTGHSKGLITINLAEADDAYREKVRQQLGEYYRTILGHFRHEIGHYYYELLVADSPWLNEFKRLFGDPSRDYQAALKNHYNATDNTQWTDHFISHYAQSHPLEDWAETWAHYLHIVDTLETAESFGVLKRGIDFSSVDSLLQHWLELSVSLNALNRSMGLGDAYPFVITPGVSEKLSLVHRIVTSRPS</sequence>
<comment type="caution">
    <text evidence="2">The sequence shown here is derived from an EMBL/GenBank/DDBJ whole genome shotgun (WGS) entry which is preliminary data.</text>
</comment>
<protein>
    <submittedName>
        <fullName evidence="2">Zinc-binding peptidase</fullName>
    </submittedName>
</protein>
<dbReference type="Pfam" id="PF15887">
    <property type="entry name" value="Peptidase_Mx"/>
    <property type="match status" value="1"/>
</dbReference>
<organism evidence="2 3">
    <name type="scientific">Gilvimarinus xylanilyticus</name>
    <dbReference type="NCBI Taxonomy" id="2944139"/>
    <lineage>
        <taxon>Bacteria</taxon>
        <taxon>Pseudomonadati</taxon>
        <taxon>Pseudomonadota</taxon>
        <taxon>Gammaproteobacteria</taxon>
        <taxon>Cellvibrionales</taxon>
        <taxon>Cellvibrionaceae</taxon>
        <taxon>Gilvimarinus</taxon>
    </lineage>
</organism>
<feature type="domain" description="Zinc-ribbon" evidence="1">
    <location>
        <begin position="4"/>
        <end position="93"/>
    </location>
</feature>
<evidence type="ECO:0000259" key="1">
    <source>
        <dbReference type="Pfam" id="PF10005"/>
    </source>
</evidence>
<dbReference type="InterPro" id="IPR031321">
    <property type="entry name" value="UCP012641"/>
</dbReference>
<reference evidence="2" key="1">
    <citation type="submission" date="2022-05" db="EMBL/GenBank/DDBJ databases">
        <authorList>
            <person name="Sun H.-N."/>
        </authorList>
    </citation>
    <scope>NUCLEOTIDE SEQUENCE</scope>
    <source>
        <strain evidence="2">HB14</strain>
    </source>
</reference>
<evidence type="ECO:0000313" key="2">
    <source>
        <dbReference type="EMBL" id="MCP8898910.1"/>
    </source>
</evidence>